<dbReference type="OrthoDB" id="9781588at2"/>
<dbReference type="PANTHER" id="PTHR43350">
    <property type="entry name" value="NAD-DEPENDENT ALCOHOL DEHYDROGENASE"/>
    <property type="match status" value="1"/>
</dbReference>
<dbReference type="AlphaFoldDB" id="A0A1B1N8Z6"/>
<protein>
    <submittedName>
        <fullName evidence="6">Threonine dehydrogenase and related Zn-dependent dehydrogenase</fullName>
    </submittedName>
</protein>
<dbReference type="STRING" id="1758689.SGUI_0500"/>
<proteinExistence type="inferred from homology"/>
<dbReference type="InterPro" id="IPR036291">
    <property type="entry name" value="NAD(P)-bd_dom_sf"/>
</dbReference>
<name>A0A1B1N8Z6_9MICO</name>
<dbReference type="SUPFAM" id="SSF50129">
    <property type="entry name" value="GroES-like"/>
    <property type="match status" value="1"/>
</dbReference>
<keyword evidence="5" id="KW-0560">Oxidoreductase</keyword>
<dbReference type="GO" id="GO:0016491">
    <property type="term" value="F:oxidoreductase activity"/>
    <property type="evidence" value="ECO:0007669"/>
    <property type="project" value="UniProtKB-KW"/>
</dbReference>
<evidence type="ECO:0000256" key="3">
    <source>
        <dbReference type="ARBA" id="ARBA00022723"/>
    </source>
</evidence>
<evidence type="ECO:0000256" key="5">
    <source>
        <dbReference type="ARBA" id="ARBA00023002"/>
    </source>
</evidence>
<dbReference type="RefSeq" id="WP_066635816.1">
    <property type="nucleotide sequence ID" value="NZ_CP014989.1"/>
</dbReference>
<dbReference type="PANTHER" id="PTHR43350:SF19">
    <property type="entry name" value="D-GULOSIDE 3-DEHYDROGENASE"/>
    <property type="match status" value="1"/>
</dbReference>
<reference evidence="6 7" key="1">
    <citation type="submission" date="2016-03" db="EMBL/GenBank/DDBJ databases">
        <title>Shallow-sea hydrothermal system.</title>
        <authorList>
            <person name="Tang K."/>
        </authorList>
    </citation>
    <scope>NUCLEOTIDE SEQUENCE [LARGE SCALE GENOMIC DNA]</scope>
    <source>
        <strain evidence="6 7">JLT9</strain>
    </source>
</reference>
<sequence>MSTAAPGTAQAYWATAPGEGEVRTEPLRAPGPDEALVRALVSGISRGTELLVRRGGVPPSQARRMRAPFQTGDFPFPVKYGYLSVGVVEQGPHDWTGARVFCLHPHQDRYVVPVTALTRVPDAVPTARAVLTGPVETALNALWDAPPCAGDRVAVVGGGLIGGALALLLRRFPLSRLQVVEADPDRRDRLVAAGLDAVDPDVAQGDCDLVLHASTTAPGLALALRLAGDDAQVVELSWFGSAAPQVPLGEDFHSRRLTLVGSQVGRVGAARRHRRDPAERLRVTLDLLADPAFDLLLGAQRPFTGVVAAVEELARRPDLTGCVVLTYPEPGDPRP</sequence>
<dbReference type="InterPro" id="IPR011032">
    <property type="entry name" value="GroES-like_sf"/>
</dbReference>
<keyword evidence="3" id="KW-0479">Metal-binding</keyword>
<organism evidence="6 7">
    <name type="scientific">Serinicoccus hydrothermalis</name>
    <dbReference type="NCBI Taxonomy" id="1758689"/>
    <lineage>
        <taxon>Bacteria</taxon>
        <taxon>Bacillati</taxon>
        <taxon>Actinomycetota</taxon>
        <taxon>Actinomycetes</taxon>
        <taxon>Micrococcales</taxon>
        <taxon>Ornithinimicrobiaceae</taxon>
        <taxon>Serinicoccus</taxon>
    </lineage>
</organism>
<dbReference type="PATRIC" id="fig|1758689.4.peg.505"/>
<dbReference type="Proteomes" id="UP000092482">
    <property type="component" value="Chromosome"/>
</dbReference>
<dbReference type="KEGG" id="serj:SGUI_0500"/>
<evidence type="ECO:0000256" key="1">
    <source>
        <dbReference type="ARBA" id="ARBA00001947"/>
    </source>
</evidence>
<dbReference type="GO" id="GO:0046872">
    <property type="term" value="F:metal ion binding"/>
    <property type="evidence" value="ECO:0007669"/>
    <property type="project" value="UniProtKB-KW"/>
</dbReference>
<accession>A0A1B1N8Z6</accession>
<comment type="cofactor">
    <cofactor evidence="1">
        <name>Zn(2+)</name>
        <dbReference type="ChEBI" id="CHEBI:29105"/>
    </cofactor>
</comment>
<dbReference type="CDD" id="cd08255">
    <property type="entry name" value="2-desacetyl-2-hydroxyethyl_bacteriochlorophyllide_like"/>
    <property type="match status" value="1"/>
</dbReference>
<comment type="similarity">
    <text evidence="2">Belongs to the zinc-containing alcohol dehydrogenase family.</text>
</comment>
<dbReference type="SUPFAM" id="SSF51735">
    <property type="entry name" value="NAD(P)-binding Rossmann-fold domains"/>
    <property type="match status" value="1"/>
</dbReference>
<dbReference type="EMBL" id="CP014989">
    <property type="protein sequence ID" value="ANS77896.1"/>
    <property type="molecule type" value="Genomic_DNA"/>
</dbReference>
<dbReference type="Gene3D" id="3.40.50.720">
    <property type="entry name" value="NAD(P)-binding Rossmann-like Domain"/>
    <property type="match status" value="1"/>
</dbReference>
<evidence type="ECO:0000256" key="4">
    <source>
        <dbReference type="ARBA" id="ARBA00022833"/>
    </source>
</evidence>
<evidence type="ECO:0000313" key="7">
    <source>
        <dbReference type="Proteomes" id="UP000092482"/>
    </source>
</evidence>
<keyword evidence="7" id="KW-1185">Reference proteome</keyword>
<keyword evidence="4" id="KW-0862">Zinc</keyword>
<evidence type="ECO:0000256" key="2">
    <source>
        <dbReference type="ARBA" id="ARBA00008072"/>
    </source>
</evidence>
<gene>
    <name evidence="6" type="ORF">SGUI_0500</name>
</gene>
<dbReference type="Gene3D" id="3.90.180.10">
    <property type="entry name" value="Medium-chain alcohol dehydrogenases, catalytic domain"/>
    <property type="match status" value="2"/>
</dbReference>
<evidence type="ECO:0000313" key="6">
    <source>
        <dbReference type="EMBL" id="ANS77896.1"/>
    </source>
</evidence>